<dbReference type="OrthoDB" id="550575at2759"/>
<proteinExistence type="predicted"/>
<dbReference type="AlphaFoldDB" id="A0A261XV03"/>
<organism evidence="3 4">
    <name type="scientific">Bifiguratus adelaidae</name>
    <dbReference type="NCBI Taxonomy" id="1938954"/>
    <lineage>
        <taxon>Eukaryota</taxon>
        <taxon>Fungi</taxon>
        <taxon>Fungi incertae sedis</taxon>
        <taxon>Mucoromycota</taxon>
        <taxon>Mucoromycotina</taxon>
        <taxon>Endogonomycetes</taxon>
        <taxon>Endogonales</taxon>
        <taxon>Endogonales incertae sedis</taxon>
        <taxon>Bifiguratus</taxon>
    </lineage>
</organism>
<dbReference type="InterPro" id="IPR001810">
    <property type="entry name" value="F-box_dom"/>
</dbReference>
<feature type="region of interest" description="Disordered" evidence="1">
    <location>
        <begin position="1"/>
        <end position="47"/>
    </location>
</feature>
<evidence type="ECO:0000313" key="3">
    <source>
        <dbReference type="EMBL" id="OZJ02207.1"/>
    </source>
</evidence>
<feature type="compositionally biased region" description="Polar residues" evidence="1">
    <location>
        <begin position="1"/>
        <end position="14"/>
    </location>
</feature>
<dbReference type="EMBL" id="MVBO01000176">
    <property type="protein sequence ID" value="OZJ02207.1"/>
    <property type="molecule type" value="Genomic_DNA"/>
</dbReference>
<feature type="domain" description="F-box" evidence="2">
    <location>
        <begin position="101"/>
        <end position="141"/>
    </location>
</feature>
<dbReference type="Gene3D" id="3.80.10.10">
    <property type="entry name" value="Ribonuclease Inhibitor"/>
    <property type="match status" value="1"/>
</dbReference>
<feature type="compositionally biased region" description="Low complexity" evidence="1">
    <location>
        <begin position="29"/>
        <end position="40"/>
    </location>
</feature>
<comment type="caution">
    <text evidence="3">The sequence shown here is derived from an EMBL/GenBank/DDBJ whole genome shotgun (WGS) entry which is preliminary data.</text>
</comment>
<name>A0A261XV03_9FUNG</name>
<gene>
    <name evidence="3" type="ORF">BZG36_04712</name>
</gene>
<protein>
    <recommendedName>
        <fullName evidence="2">F-box domain-containing protein</fullName>
    </recommendedName>
</protein>
<reference evidence="3 4" key="1">
    <citation type="journal article" date="2017" name="Mycologia">
        <title>Bifiguratus adelaidae, gen. et sp. nov., a new member of Mucoromycotina in endophytic and soil-dwelling habitats.</title>
        <authorList>
            <person name="Torres-Cruz T.J."/>
            <person name="Billingsley Tobias T.L."/>
            <person name="Almatruk M."/>
            <person name="Hesse C."/>
            <person name="Kuske C.R."/>
            <person name="Desiro A."/>
            <person name="Benucci G.M."/>
            <person name="Bonito G."/>
            <person name="Stajich J.E."/>
            <person name="Dunlap C."/>
            <person name="Arnold A.E."/>
            <person name="Porras-Alfaro A."/>
        </authorList>
    </citation>
    <scope>NUCLEOTIDE SEQUENCE [LARGE SCALE GENOMIC DNA]</scope>
    <source>
        <strain evidence="3 4">AZ0501</strain>
    </source>
</reference>
<evidence type="ECO:0000256" key="1">
    <source>
        <dbReference type="SAM" id="MobiDB-lite"/>
    </source>
</evidence>
<evidence type="ECO:0000259" key="2">
    <source>
        <dbReference type="Pfam" id="PF12937"/>
    </source>
</evidence>
<dbReference type="SUPFAM" id="SSF52047">
    <property type="entry name" value="RNI-like"/>
    <property type="match status" value="1"/>
</dbReference>
<sequence>MQSPASLTGESPSLSDGYYSGNDMTSLGTTSPYETPSTSPIVKSPRSFSSPFTKAQFTFSYPSVFTPLSLDTGELSPISPLNDTNEYVIEGTQKLTPLELPELLYLILQFLGVSRSLYPALFVNREWHDAASGILWRNIYFEGKKDDIERFGQFVTLLEGASAQREKENIEVLTMEIDANVAQELSNNSMPPSPSNQVLAERRSRRRTILKRHRNTPVVGPPAKTSLRSVGISLSPPSSPLLSPRFLRQFNPFGSTAVDLSINDLRISSPTPRIPSHLTAYQTYIRSLTVRKIKEKTVDAQLDIIARSSPNLRYLDIYICDHLTDATVQSFVTSYLHHAATTQSMLTHISLAGCH</sequence>
<feature type="non-terminal residue" evidence="3">
    <location>
        <position position="355"/>
    </location>
</feature>
<keyword evidence="4" id="KW-1185">Reference proteome</keyword>
<evidence type="ECO:0000313" key="4">
    <source>
        <dbReference type="Proteomes" id="UP000242875"/>
    </source>
</evidence>
<dbReference type="Proteomes" id="UP000242875">
    <property type="component" value="Unassembled WGS sequence"/>
</dbReference>
<dbReference type="InterPro" id="IPR032675">
    <property type="entry name" value="LRR_dom_sf"/>
</dbReference>
<dbReference type="Pfam" id="PF12937">
    <property type="entry name" value="F-box-like"/>
    <property type="match status" value="1"/>
</dbReference>
<accession>A0A261XV03</accession>